<reference evidence="1" key="1">
    <citation type="submission" date="2021-06" db="EMBL/GenBank/DDBJ databases">
        <authorList>
            <person name="Kallberg Y."/>
            <person name="Tangrot J."/>
            <person name="Rosling A."/>
        </authorList>
    </citation>
    <scope>NUCLEOTIDE SEQUENCE</scope>
    <source>
        <strain evidence="1">AU212A</strain>
    </source>
</reference>
<name>A0ACA9MHE7_9GLOM</name>
<dbReference type="Proteomes" id="UP000789860">
    <property type="component" value="Unassembled WGS sequence"/>
</dbReference>
<keyword evidence="2" id="KW-1185">Reference proteome</keyword>
<evidence type="ECO:0000313" key="2">
    <source>
        <dbReference type="Proteomes" id="UP000789860"/>
    </source>
</evidence>
<feature type="non-terminal residue" evidence="1">
    <location>
        <position position="1"/>
    </location>
</feature>
<organism evidence="1 2">
    <name type="scientific">Scutellospora calospora</name>
    <dbReference type="NCBI Taxonomy" id="85575"/>
    <lineage>
        <taxon>Eukaryota</taxon>
        <taxon>Fungi</taxon>
        <taxon>Fungi incertae sedis</taxon>
        <taxon>Mucoromycota</taxon>
        <taxon>Glomeromycotina</taxon>
        <taxon>Glomeromycetes</taxon>
        <taxon>Diversisporales</taxon>
        <taxon>Gigasporaceae</taxon>
        <taxon>Scutellospora</taxon>
    </lineage>
</organism>
<accession>A0ACA9MHE7</accession>
<dbReference type="EMBL" id="CAJVPM010013122">
    <property type="protein sequence ID" value="CAG8592708.1"/>
    <property type="molecule type" value="Genomic_DNA"/>
</dbReference>
<gene>
    <name evidence="1" type="ORF">SCALOS_LOCUS6638</name>
</gene>
<protein>
    <submittedName>
        <fullName evidence="1">5603_t:CDS:1</fullName>
    </submittedName>
</protein>
<sequence>SSEKYQFTNDIIVLDLKATNKHNTYSVCKACDEAFGQDETLKMLITNKKNIVRNYLKKCEYFRIKLGSQEVVDTYCNKMDNEAECISQVSKRR</sequence>
<comment type="caution">
    <text evidence="1">The sequence shown here is derived from an EMBL/GenBank/DDBJ whole genome shotgun (WGS) entry which is preliminary data.</text>
</comment>
<proteinExistence type="predicted"/>
<evidence type="ECO:0000313" key="1">
    <source>
        <dbReference type="EMBL" id="CAG8592708.1"/>
    </source>
</evidence>